<keyword evidence="4" id="KW-1185">Reference proteome</keyword>
<name>A0A4R7C5C8_9HYPH</name>
<dbReference type="AlphaFoldDB" id="A0A4R7C5C8"/>
<feature type="signal peptide" evidence="1">
    <location>
        <begin position="1"/>
        <end position="24"/>
    </location>
</feature>
<dbReference type="Pfam" id="PF09832">
    <property type="entry name" value="DUF2059"/>
    <property type="match status" value="1"/>
</dbReference>
<comment type="caution">
    <text evidence="3">The sequence shown here is derived from an EMBL/GenBank/DDBJ whole genome shotgun (WGS) entry which is preliminary data.</text>
</comment>
<dbReference type="EMBL" id="SNZR01000011">
    <property type="protein sequence ID" value="TDR93770.1"/>
    <property type="molecule type" value="Genomic_DNA"/>
</dbReference>
<dbReference type="InterPro" id="IPR018637">
    <property type="entry name" value="DUF2059"/>
</dbReference>
<feature type="chain" id="PRO_5020935576" description="DUF2059 domain-containing protein" evidence="1">
    <location>
        <begin position="25"/>
        <end position="167"/>
    </location>
</feature>
<proteinExistence type="predicted"/>
<keyword evidence="1" id="KW-0732">Signal</keyword>
<evidence type="ECO:0000313" key="3">
    <source>
        <dbReference type="EMBL" id="TDR93770.1"/>
    </source>
</evidence>
<gene>
    <name evidence="3" type="ORF">EV668_1037</name>
</gene>
<dbReference type="Proteomes" id="UP000295122">
    <property type="component" value="Unassembled WGS sequence"/>
</dbReference>
<dbReference type="RefSeq" id="WP_133768739.1">
    <property type="nucleotide sequence ID" value="NZ_SNZR01000011.1"/>
</dbReference>
<feature type="domain" description="DUF2059" evidence="2">
    <location>
        <begin position="97"/>
        <end position="146"/>
    </location>
</feature>
<reference evidence="3 4" key="1">
    <citation type="submission" date="2019-03" db="EMBL/GenBank/DDBJ databases">
        <title>Genomic Encyclopedia of Type Strains, Phase IV (KMG-IV): sequencing the most valuable type-strain genomes for metagenomic binning, comparative biology and taxonomic classification.</title>
        <authorList>
            <person name="Goeker M."/>
        </authorList>
    </citation>
    <scope>NUCLEOTIDE SEQUENCE [LARGE SCALE GENOMIC DNA]</scope>
    <source>
        <strain evidence="3 4">DSM 25903</strain>
    </source>
</reference>
<evidence type="ECO:0000259" key="2">
    <source>
        <dbReference type="Pfam" id="PF09832"/>
    </source>
</evidence>
<sequence>MRLRTVPLAALLAGLLLSAAPARAQQPEASLDHLAAARELLIASGAAASVDRILPVLVNDIRRLALTRPEISKDLDAILKELEPEMEKQKQQGYIVAARAYAARLTEPEIKEIVTFFKSPVGAKYVRVQPEITEDIVNNVTTWSQSTGEYIFQRVRSDLLKRGHKIQ</sequence>
<dbReference type="OrthoDB" id="5327699at2"/>
<evidence type="ECO:0000256" key="1">
    <source>
        <dbReference type="SAM" id="SignalP"/>
    </source>
</evidence>
<evidence type="ECO:0000313" key="4">
    <source>
        <dbReference type="Proteomes" id="UP000295122"/>
    </source>
</evidence>
<accession>A0A4R7C5C8</accession>
<organism evidence="3 4">
    <name type="scientific">Enterovirga rhinocerotis</name>
    <dbReference type="NCBI Taxonomy" id="1339210"/>
    <lineage>
        <taxon>Bacteria</taxon>
        <taxon>Pseudomonadati</taxon>
        <taxon>Pseudomonadota</taxon>
        <taxon>Alphaproteobacteria</taxon>
        <taxon>Hyphomicrobiales</taxon>
        <taxon>Methylobacteriaceae</taxon>
        <taxon>Enterovirga</taxon>
    </lineage>
</organism>
<protein>
    <recommendedName>
        <fullName evidence="2">DUF2059 domain-containing protein</fullName>
    </recommendedName>
</protein>